<dbReference type="InterPro" id="IPR037883">
    <property type="entry name" value="Knr4/Smi1-like_sf"/>
</dbReference>
<dbReference type="Gene3D" id="3.40.1580.10">
    <property type="entry name" value="SMI1/KNR4-like"/>
    <property type="match status" value="1"/>
</dbReference>
<feature type="domain" description="Knr4/Smi1-like" evidence="1">
    <location>
        <begin position="38"/>
        <end position="163"/>
    </location>
</feature>
<dbReference type="RefSeq" id="WP_179266004.1">
    <property type="nucleotide sequence ID" value="NZ_FZPH01000001.1"/>
</dbReference>
<evidence type="ECO:0000259" key="1">
    <source>
        <dbReference type="SMART" id="SM00860"/>
    </source>
</evidence>
<organism evidence="2 3">
    <name type="scientific">Asanoa hainanensis</name>
    <dbReference type="NCBI Taxonomy" id="560556"/>
    <lineage>
        <taxon>Bacteria</taxon>
        <taxon>Bacillati</taxon>
        <taxon>Actinomycetota</taxon>
        <taxon>Actinomycetes</taxon>
        <taxon>Micromonosporales</taxon>
        <taxon>Micromonosporaceae</taxon>
        <taxon>Asanoa</taxon>
    </lineage>
</organism>
<dbReference type="Pfam" id="PF09346">
    <property type="entry name" value="SMI1_KNR4"/>
    <property type="match status" value="1"/>
</dbReference>
<dbReference type="SMART" id="SM00860">
    <property type="entry name" value="SMI1_KNR4"/>
    <property type="match status" value="1"/>
</dbReference>
<reference evidence="2 3" key="1">
    <citation type="submission" date="2017-06" db="EMBL/GenBank/DDBJ databases">
        <authorList>
            <person name="Kim H.J."/>
            <person name="Triplett B.A."/>
        </authorList>
    </citation>
    <scope>NUCLEOTIDE SEQUENCE [LARGE SCALE GENOMIC DNA]</scope>
    <source>
        <strain evidence="2 3">CGMCC 4.5593</strain>
    </source>
</reference>
<dbReference type="InterPro" id="IPR018958">
    <property type="entry name" value="Knr4/Smi1-like_dom"/>
</dbReference>
<gene>
    <name evidence="2" type="ORF">SAMN05421812_101282</name>
</gene>
<dbReference type="AlphaFoldDB" id="A0A239G933"/>
<accession>A0A239G933</accession>
<name>A0A239G933_9ACTN</name>
<dbReference type="SUPFAM" id="SSF160631">
    <property type="entry name" value="SMI1/KNR4-like"/>
    <property type="match status" value="1"/>
</dbReference>
<protein>
    <submittedName>
        <fullName evidence="2">SMI1 / KNR4 family (SUKH-1)</fullName>
    </submittedName>
</protein>
<proteinExistence type="predicted"/>
<keyword evidence="3" id="KW-1185">Reference proteome</keyword>
<evidence type="ECO:0000313" key="2">
    <source>
        <dbReference type="EMBL" id="SNS65620.1"/>
    </source>
</evidence>
<sequence>MTAPQNWPALIGRLIEVRADVDAADPQHLQPHTLPRVKATESDVADFETEIGERIPTEYRDFLLHADGWPKLHFDVDLFGLPELRGGGSWPIGEQILETYENEGVLDDSGVGLTDIVPIGAGPGMPTVFAIIRNGLPQAGAVIWFSDGQEVERYQGFADFLASRVAYTERRLTKLRSQPTG</sequence>
<evidence type="ECO:0000313" key="3">
    <source>
        <dbReference type="Proteomes" id="UP000198362"/>
    </source>
</evidence>
<dbReference type="Proteomes" id="UP000198362">
    <property type="component" value="Unassembled WGS sequence"/>
</dbReference>
<dbReference type="EMBL" id="FZPH01000001">
    <property type="protein sequence ID" value="SNS65620.1"/>
    <property type="molecule type" value="Genomic_DNA"/>
</dbReference>